<dbReference type="PANTHER" id="PTHR47481:SF31">
    <property type="entry name" value="OS01G0873500 PROTEIN"/>
    <property type="match status" value="1"/>
</dbReference>
<dbReference type="AlphaFoldDB" id="A0A835K1J5"/>
<evidence type="ECO:0008006" key="3">
    <source>
        <dbReference type="Google" id="ProtNLM"/>
    </source>
</evidence>
<keyword evidence="2" id="KW-1185">Reference proteome</keyword>
<protein>
    <recommendedName>
        <fullName evidence="3">CCHC-type domain-containing protein</fullName>
    </recommendedName>
</protein>
<evidence type="ECO:0000313" key="2">
    <source>
        <dbReference type="Proteomes" id="UP000657918"/>
    </source>
</evidence>
<proteinExistence type="predicted"/>
<organism evidence="1 2">
    <name type="scientific">Salix dunnii</name>
    <dbReference type="NCBI Taxonomy" id="1413687"/>
    <lineage>
        <taxon>Eukaryota</taxon>
        <taxon>Viridiplantae</taxon>
        <taxon>Streptophyta</taxon>
        <taxon>Embryophyta</taxon>
        <taxon>Tracheophyta</taxon>
        <taxon>Spermatophyta</taxon>
        <taxon>Magnoliopsida</taxon>
        <taxon>eudicotyledons</taxon>
        <taxon>Gunneridae</taxon>
        <taxon>Pentapetalae</taxon>
        <taxon>rosids</taxon>
        <taxon>fabids</taxon>
        <taxon>Malpighiales</taxon>
        <taxon>Salicaceae</taxon>
        <taxon>Saliceae</taxon>
        <taxon>Salix</taxon>
    </lineage>
</organism>
<gene>
    <name evidence="1" type="ORF">SADUNF_Sadunf08G0161300</name>
</gene>
<evidence type="ECO:0000313" key="1">
    <source>
        <dbReference type="EMBL" id="KAF9677951.1"/>
    </source>
</evidence>
<reference evidence="1 2" key="1">
    <citation type="submission" date="2020-10" db="EMBL/GenBank/DDBJ databases">
        <title>Plant Genome Project.</title>
        <authorList>
            <person name="Zhang R.-G."/>
        </authorList>
    </citation>
    <scope>NUCLEOTIDE SEQUENCE [LARGE SCALE GENOMIC DNA]</scope>
    <source>
        <strain evidence="1">FAFU-HL-1</strain>
        <tissue evidence="1">Leaf</tissue>
    </source>
</reference>
<dbReference type="Proteomes" id="UP000657918">
    <property type="component" value="Chromosome 8"/>
</dbReference>
<dbReference type="EMBL" id="JADGMS010000008">
    <property type="protein sequence ID" value="KAF9677951.1"/>
    <property type="molecule type" value="Genomic_DNA"/>
</dbReference>
<comment type="caution">
    <text evidence="1">The sequence shown here is derived from an EMBL/GenBank/DDBJ whole genome shotgun (WGS) entry which is preliminary data.</text>
</comment>
<dbReference type="OrthoDB" id="1845088at2759"/>
<name>A0A835K1J5_9ROSI</name>
<sequence>MVFLKTHDLIDLVDGSVSPPPVSLFYYTLNPTYTVWLKRDTYVLSWLLASITEKLSGSIKKATPDHHSSTRFYSEFMEETKTLVDQLAVAGKTTDDQDLISFLLRGLRPVFNPFVTSFNFARRHKDFSFDNFQAELLSFETLIDSHINLMLNQHYDFATTHNRKPPFIPRKLRSPMQPSKLQLYNSSSPLNKGNHFPHTTRATNRPNCQICDKRGHIALDCYHHFDFSYQGRLSLAKLVAMVVESHPSYDQSVCLYPFAGDTSSSNKLHCFTTKLFIRTFLEICHNRLGLPA</sequence>
<dbReference type="PANTHER" id="PTHR47481">
    <property type="match status" value="1"/>
</dbReference>
<accession>A0A835K1J5</accession>